<organism evidence="1 2">
    <name type="scientific">Mucilaginibacter lappiensis</name>
    <dbReference type="NCBI Taxonomy" id="354630"/>
    <lineage>
        <taxon>Bacteria</taxon>
        <taxon>Pseudomonadati</taxon>
        <taxon>Bacteroidota</taxon>
        <taxon>Sphingobacteriia</taxon>
        <taxon>Sphingobacteriales</taxon>
        <taxon>Sphingobacteriaceae</taxon>
        <taxon>Mucilaginibacter</taxon>
    </lineage>
</organism>
<dbReference type="Proteomes" id="UP000541583">
    <property type="component" value="Unassembled WGS sequence"/>
</dbReference>
<sequence>MEIKYQTVLNNNPVIRPTAGDMADGRDHSFVLKPLTIDEIISLETTYNSGNQFPTSLRELLFIAGQDCYVLDYGLNENQEEMQDDARGWLVDRSLNIITRPFFVIDVHRGSSIFLFVYLDEEVDDPIVYQADLDKNLDPDYPRLTNLEASLSSFVNARISYLLRGINPY</sequence>
<dbReference type="EMBL" id="JACHCB010000015">
    <property type="protein sequence ID" value="MBB6111947.1"/>
    <property type="molecule type" value="Genomic_DNA"/>
</dbReference>
<evidence type="ECO:0000313" key="2">
    <source>
        <dbReference type="Proteomes" id="UP000541583"/>
    </source>
</evidence>
<dbReference type="InterPro" id="IPR037883">
    <property type="entry name" value="Knr4/Smi1-like_sf"/>
</dbReference>
<evidence type="ECO:0000313" key="1">
    <source>
        <dbReference type="EMBL" id="MBB6111947.1"/>
    </source>
</evidence>
<keyword evidence="2" id="KW-1185">Reference proteome</keyword>
<reference evidence="1 2" key="1">
    <citation type="submission" date="2020-08" db="EMBL/GenBank/DDBJ databases">
        <title>Genomic Encyclopedia of Type Strains, Phase IV (KMG-V): Genome sequencing to study the core and pangenomes of soil and plant-associated prokaryotes.</title>
        <authorList>
            <person name="Whitman W."/>
        </authorList>
    </citation>
    <scope>NUCLEOTIDE SEQUENCE [LARGE SCALE GENOMIC DNA]</scope>
    <source>
        <strain evidence="1 2">ANJLi2</strain>
    </source>
</reference>
<accession>A0ABR6PQ92</accession>
<dbReference type="SUPFAM" id="SSF160631">
    <property type="entry name" value="SMI1/KNR4-like"/>
    <property type="match status" value="1"/>
</dbReference>
<proteinExistence type="predicted"/>
<protein>
    <recommendedName>
        <fullName evidence="3">SMI1 / KNR4 family (SUKH-1)</fullName>
    </recommendedName>
</protein>
<dbReference type="RefSeq" id="WP_076376839.1">
    <property type="nucleotide sequence ID" value="NZ_FTMG01000015.1"/>
</dbReference>
<evidence type="ECO:0008006" key="3">
    <source>
        <dbReference type="Google" id="ProtNLM"/>
    </source>
</evidence>
<gene>
    <name evidence="1" type="ORF">HDF23_004720</name>
</gene>
<name>A0ABR6PQ92_9SPHI</name>
<comment type="caution">
    <text evidence="1">The sequence shown here is derived from an EMBL/GenBank/DDBJ whole genome shotgun (WGS) entry which is preliminary data.</text>
</comment>